<organism evidence="12 13">
    <name type="scientific">Oxalobacter vibrioformis</name>
    <dbReference type="NCBI Taxonomy" id="933080"/>
    <lineage>
        <taxon>Bacteria</taxon>
        <taxon>Pseudomonadati</taxon>
        <taxon>Pseudomonadota</taxon>
        <taxon>Betaproteobacteria</taxon>
        <taxon>Burkholderiales</taxon>
        <taxon>Oxalobacteraceae</taxon>
        <taxon>Oxalobacter</taxon>
    </lineage>
</organism>
<dbReference type="GO" id="GO:0042597">
    <property type="term" value="C:periplasmic space"/>
    <property type="evidence" value="ECO:0007669"/>
    <property type="project" value="UniProtKB-SubCell"/>
</dbReference>
<dbReference type="GO" id="GO:0016798">
    <property type="term" value="F:hydrolase activity, acting on glycosyl bonds"/>
    <property type="evidence" value="ECO:0007669"/>
    <property type="project" value="UniProtKB-KW"/>
</dbReference>
<evidence type="ECO:0000256" key="7">
    <source>
        <dbReference type="ARBA" id="ARBA00022801"/>
    </source>
</evidence>
<reference evidence="12" key="1">
    <citation type="journal article" date="2022" name="Front. Microbiol.">
        <title>New perspectives on an old grouping: The genomic and phenotypic variability of Oxalobacter formigenes and the implications for calcium oxalate stone prevention.</title>
        <authorList>
            <person name="Chmiel J.A."/>
            <person name="Carr C."/>
            <person name="Stuivenberg G.A."/>
            <person name="Venema R."/>
            <person name="Chanyi R.M."/>
            <person name="Al K.F."/>
            <person name="Giguere D."/>
            <person name="Say H."/>
            <person name="Akouris P.P."/>
            <person name="Dominguez Romero S.A."/>
            <person name="Kwong A."/>
            <person name="Tai V."/>
            <person name="Koval S.F."/>
            <person name="Razvi H."/>
            <person name="Bjazevic J."/>
            <person name="Burton J.P."/>
        </authorList>
    </citation>
    <scope>NUCLEOTIDE SEQUENCE</scope>
    <source>
        <strain evidence="12">WoOx3</strain>
    </source>
</reference>
<dbReference type="InterPro" id="IPR019301">
    <property type="entry name" value="Flagellar_prot_FlgJ_N"/>
</dbReference>
<keyword evidence="12" id="KW-0969">Cilium</keyword>
<keyword evidence="6" id="KW-0574">Periplasm</keyword>
<protein>
    <recommendedName>
        <fullName evidence="5">Peptidoglycan hydrolase FlgJ</fullName>
    </recommendedName>
    <alternativeName>
        <fullName evidence="10">Muramidase FlgJ</fullName>
    </alternativeName>
</protein>
<keyword evidence="12" id="KW-0966">Cell projection</keyword>
<dbReference type="InterPro" id="IPR023346">
    <property type="entry name" value="Lysozyme-like_dom_sf"/>
</dbReference>
<dbReference type="Gene3D" id="1.10.530.10">
    <property type="match status" value="1"/>
</dbReference>
<name>A0A9E9LY04_9BURK</name>
<comment type="subcellular location">
    <subcellularLocation>
        <location evidence="2">Periplasm</location>
    </subcellularLocation>
</comment>
<evidence type="ECO:0000313" key="12">
    <source>
        <dbReference type="EMBL" id="WAW09532.1"/>
    </source>
</evidence>
<dbReference type="PANTHER" id="PTHR33308">
    <property type="entry name" value="PEPTIDOGLYCAN HYDROLASE FLGJ"/>
    <property type="match status" value="1"/>
</dbReference>
<keyword evidence="7 12" id="KW-0378">Hydrolase</keyword>
<dbReference type="GO" id="GO:0071555">
    <property type="term" value="P:cell wall organization"/>
    <property type="evidence" value="ECO:0007669"/>
    <property type="project" value="UniProtKB-KW"/>
</dbReference>
<evidence type="ECO:0000256" key="10">
    <source>
        <dbReference type="ARBA" id="ARBA00030835"/>
    </source>
</evidence>
<comment type="similarity">
    <text evidence="4">In the C-terminal section; belongs to the glycosyl hydrolase 73 family.</text>
</comment>
<feature type="domain" description="Mannosyl-glycoprotein endo-beta-N-acetylglucosamidase-like" evidence="11">
    <location>
        <begin position="183"/>
        <end position="335"/>
    </location>
</feature>
<evidence type="ECO:0000256" key="4">
    <source>
        <dbReference type="ARBA" id="ARBA00007974"/>
    </source>
</evidence>
<keyword evidence="8" id="KW-0326">Glycosidase</keyword>
<comment type="function">
    <text evidence="1">Flagellum-specific muramidase which hydrolyzes the peptidoglycan layer to assemble the rod structure in the periplasmic space.</text>
</comment>
<dbReference type="GO" id="GO:0044780">
    <property type="term" value="P:bacterial-type flagellum assembly"/>
    <property type="evidence" value="ECO:0007669"/>
    <property type="project" value="InterPro"/>
</dbReference>
<comment type="similarity">
    <text evidence="3">In the N-terminal section; belongs to the FlgJ family.</text>
</comment>
<evidence type="ECO:0000256" key="9">
    <source>
        <dbReference type="ARBA" id="ARBA00023316"/>
    </source>
</evidence>
<dbReference type="InterPro" id="IPR002901">
    <property type="entry name" value="MGlyc_endo_b_GlcNAc-like_dom"/>
</dbReference>
<dbReference type="SUPFAM" id="SSF53955">
    <property type="entry name" value="Lysozyme-like"/>
    <property type="match status" value="1"/>
</dbReference>
<dbReference type="KEGG" id="ovb:NB640_09830"/>
<evidence type="ECO:0000256" key="1">
    <source>
        <dbReference type="ARBA" id="ARBA00002954"/>
    </source>
</evidence>
<evidence type="ECO:0000259" key="11">
    <source>
        <dbReference type="SMART" id="SM00047"/>
    </source>
</evidence>
<dbReference type="Gene3D" id="2.10.70.40">
    <property type="entry name" value="peptidoglycan hydrolase"/>
    <property type="match status" value="1"/>
</dbReference>
<dbReference type="Pfam" id="PF10135">
    <property type="entry name" value="Rod-binding"/>
    <property type="match status" value="1"/>
</dbReference>
<sequence>MSDLTENVSSSAMQAINTRNLHDIKAVANRDGNSPAAMKAAAQQFEALFLSMILKSMRESLPQDGLFNSQQTKLYTQLLDEEVSQHVAKQGIGLADQMLRQMVATGLLNAEETEPYLSKRQISTSVDAYRSMSIGSAREQASSLLQGQHSIFRSEGKAAEAVTRQGTQAQAITLPGVDAGDKPASLPGHVKAFTDKMMSHAKEASRTTGIPPEFMLAQAALETGWGKKQMLYPDGSESHNLFGIKANGWSGKTVDVLTSEFENGRMIKKVEKFRAYDSYADSFKDYARLLSENPRYEKVMNAQDPAAFAYGLQRAGYATDPEYGSKLMRVINRVSQG</sequence>
<dbReference type="PANTHER" id="PTHR33308:SF9">
    <property type="entry name" value="PEPTIDOGLYCAN HYDROLASE FLGJ"/>
    <property type="match status" value="1"/>
</dbReference>
<evidence type="ECO:0000256" key="3">
    <source>
        <dbReference type="ARBA" id="ARBA00006880"/>
    </source>
</evidence>
<accession>A0A9E9LY04</accession>
<dbReference type="Pfam" id="PF01832">
    <property type="entry name" value="Glucosaminidase"/>
    <property type="match status" value="1"/>
</dbReference>
<dbReference type="SMART" id="SM00047">
    <property type="entry name" value="LYZ2"/>
    <property type="match status" value="1"/>
</dbReference>
<dbReference type="EMBL" id="CP098242">
    <property type="protein sequence ID" value="WAW09532.1"/>
    <property type="molecule type" value="Genomic_DNA"/>
</dbReference>
<keyword evidence="13" id="KW-1185">Reference proteome</keyword>
<dbReference type="PRINTS" id="PR01002">
    <property type="entry name" value="FLGFLGJ"/>
</dbReference>
<dbReference type="AlphaFoldDB" id="A0A9E9LY04"/>
<keyword evidence="9" id="KW-0961">Cell wall biogenesis/degradation</keyword>
<dbReference type="InterPro" id="IPR051056">
    <property type="entry name" value="Glycosyl_Hydrolase_73"/>
</dbReference>
<evidence type="ECO:0000313" key="13">
    <source>
        <dbReference type="Proteomes" id="UP001156215"/>
    </source>
</evidence>
<evidence type="ECO:0000256" key="8">
    <source>
        <dbReference type="ARBA" id="ARBA00023295"/>
    </source>
</evidence>
<dbReference type="RefSeq" id="WP_269308532.1">
    <property type="nucleotide sequence ID" value="NZ_CP098242.1"/>
</dbReference>
<evidence type="ECO:0000256" key="2">
    <source>
        <dbReference type="ARBA" id="ARBA00004418"/>
    </source>
</evidence>
<dbReference type="NCBIfam" id="TIGR02541">
    <property type="entry name" value="flagell_FlgJ"/>
    <property type="match status" value="1"/>
</dbReference>
<proteinExistence type="inferred from homology"/>
<keyword evidence="12" id="KW-0282">Flagellum</keyword>
<evidence type="ECO:0000256" key="5">
    <source>
        <dbReference type="ARBA" id="ARBA00013433"/>
    </source>
</evidence>
<dbReference type="Proteomes" id="UP001156215">
    <property type="component" value="Chromosome"/>
</dbReference>
<gene>
    <name evidence="12" type="primary">flgJ</name>
    <name evidence="12" type="ORF">NB640_09830</name>
</gene>
<dbReference type="GO" id="GO:0071973">
    <property type="term" value="P:bacterial-type flagellum-dependent cell motility"/>
    <property type="evidence" value="ECO:0007669"/>
    <property type="project" value="TreeGrafter"/>
</dbReference>
<dbReference type="GO" id="GO:0004040">
    <property type="term" value="F:amidase activity"/>
    <property type="evidence" value="ECO:0007669"/>
    <property type="project" value="InterPro"/>
</dbReference>
<dbReference type="InterPro" id="IPR013377">
    <property type="entry name" value="FlgJ"/>
</dbReference>
<evidence type="ECO:0000256" key="6">
    <source>
        <dbReference type="ARBA" id="ARBA00022764"/>
    </source>
</evidence>